<comment type="pathway">
    <text evidence="1">Cofactor biosynthesis; riboflavin biosynthesis.</text>
</comment>
<name>A0A1C6U1F0_9ACTN</name>
<dbReference type="PANTHER" id="PTHR38011">
    <property type="entry name" value="DIHYDROFOLATE REDUCTASE FAMILY PROTEIN (AFU_ORTHOLOGUE AFUA_8G06820)"/>
    <property type="match status" value="1"/>
</dbReference>
<reference evidence="6" key="1">
    <citation type="submission" date="2016-06" db="EMBL/GenBank/DDBJ databases">
        <authorList>
            <person name="Varghese N."/>
            <person name="Submissions Spin"/>
        </authorList>
    </citation>
    <scope>NUCLEOTIDE SEQUENCE [LARGE SCALE GENOMIC DNA]</scope>
    <source>
        <strain evidence="6">DSM 44814</strain>
    </source>
</reference>
<proteinExistence type="predicted"/>
<keyword evidence="3" id="KW-0560">Oxidoreductase</keyword>
<feature type="domain" description="Bacterial bifunctional deaminase-reductase C-terminal" evidence="4">
    <location>
        <begin position="34"/>
        <end position="241"/>
    </location>
</feature>
<dbReference type="InterPro" id="IPR050765">
    <property type="entry name" value="Riboflavin_Biosynth_HTPR"/>
</dbReference>
<dbReference type="Pfam" id="PF01872">
    <property type="entry name" value="RibD_C"/>
    <property type="match status" value="1"/>
</dbReference>
<dbReference type="STRING" id="227316.GA0070604_1583"/>
<evidence type="ECO:0000313" key="6">
    <source>
        <dbReference type="Proteomes" id="UP000199696"/>
    </source>
</evidence>
<organism evidence="5 6">
    <name type="scientific">Micromonospora eburnea</name>
    <dbReference type="NCBI Taxonomy" id="227316"/>
    <lineage>
        <taxon>Bacteria</taxon>
        <taxon>Bacillati</taxon>
        <taxon>Actinomycetota</taxon>
        <taxon>Actinomycetes</taxon>
        <taxon>Micromonosporales</taxon>
        <taxon>Micromonosporaceae</taxon>
        <taxon>Micromonospora</taxon>
    </lineage>
</organism>
<keyword evidence="6" id="KW-1185">Reference proteome</keyword>
<dbReference type="InterPro" id="IPR024072">
    <property type="entry name" value="DHFR-like_dom_sf"/>
</dbReference>
<keyword evidence="2" id="KW-0521">NADP</keyword>
<evidence type="ECO:0000259" key="4">
    <source>
        <dbReference type="Pfam" id="PF01872"/>
    </source>
</evidence>
<dbReference type="Proteomes" id="UP000199696">
    <property type="component" value="Unassembled WGS sequence"/>
</dbReference>
<dbReference type="GO" id="GO:0008703">
    <property type="term" value="F:5-amino-6-(5-phosphoribosylamino)uracil reductase activity"/>
    <property type="evidence" value="ECO:0007669"/>
    <property type="project" value="InterPro"/>
</dbReference>
<dbReference type="GO" id="GO:0009231">
    <property type="term" value="P:riboflavin biosynthetic process"/>
    <property type="evidence" value="ECO:0007669"/>
    <property type="project" value="InterPro"/>
</dbReference>
<evidence type="ECO:0000256" key="2">
    <source>
        <dbReference type="ARBA" id="ARBA00022857"/>
    </source>
</evidence>
<dbReference type="Gene3D" id="3.40.430.10">
    <property type="entry name" value="Dihydrofolate Reductase, subunit A"/>
    <property type="match status" value="1"/>
</dbReference>
<dbReference type="InterPro" id="IPR002734">
    <property type="entry name" value="RibDG_C"/>
</dbReference>
<gene>
    <name evidence="5" type="ORF">GA0070604_1583</name>
</gene>
<protein>
    <submittedName>
        <fullName evidence="5">Pyrimidine reductase, riboflavin biosynthesis</fullName>
    </submittedName>
</protein>
<dbReference type="AlphaFoldDB" id="A0A1C6U1F0"/>
<dbReference type="RefSeq" id="WP_091116611.1">
    <property type="nucleotide sequence ID" value="NZ_FMHY01000002.1"/>
</dbReference>
<accession>A0A1C6U1F0</accession>
<evidence type="ECO:0000256" key="3">
    <source>
        <dbReference type="ARBA" id="ARBA00023002"/>
    </source>
</evidence>
<dbReference type="PANTHER" id="PTHR38011:SF7">
    <property type="entry name" value="2,5-DIAMINO-6-RIBOSYLAMINO-4(3H)-PYRIMIDINONE 5'-PHOSPHATE REDUCTASE"/>
    <property type="match status" value="1"/>
</dbReference>
<dbReference type="SUPFAM" id="SSF53597">
    <property type="entry name" value="Dihydrofolate reductase-like"/>
    <property type="match status" value="1"/>
</dbReference>
<sequence length="261" mass="27258">MSTGTPIARIWPAPPAGPLTDPELAALYGRATRPHLRMNFVASADGAVALGGYSAGLSGEPDKRVFGLLRMLCDGLVVAAGTLRHEGYRAARLSEDRRAWRRGHGLPEYPTLVVVSGSLDLDPAQACFADAPVRPLVLTRTGVEPPPGLDEVADLVRCGEERVDLAAGLAELRRRGLAQLLCEGGPYLFGALTAADLVDELCLTVAPLLAGAGPGRITAGDDSPPRRLPLRHVLAAEDGVLLLRYARDVDAAPSAGAAPTA</sequence>
<dbReference type="OrthoDB" id="5243299at2"/>
<dbReference type="EMBL" id="FMHY01000002">
    <property type="protein sequence ID" value="SCL47895.1"/>
    <property type="molecule type" value="Genomic_DNA"/>
</dbReference>
<evidence type="ECO:0000256" key="1">
    <source>
        <dbReference type="ARBA" id="ARBA00005104"/>
    </source>
</evidence>
<evidence type="ECO:0000313" key="5">
    <source>
        <dbReference type="EMBL" id="SCL47895.1"/>
    </source>
</evidence>